<feature type="domain" description="Pyridine nucleotide-disulphide oxidoreductase dimerisation" evidence="15">
    <location>
        <begin position="339"/>
        <end position="448"/>
    </location>
</feature>
<dbReference type="Pfam" id="PF07992">
    <property type="entry name" value="Pyr_redox_2"/>
    <property type="match status" value="1"/>
</dbReference>
<dbReference type="RefSeq" id="WP_144353894.1">
    <property type="nucleotide sequence ID" value="NZ_CBCRVV010000008.1"/>
</dbReference>
<feature type="domain" description="FAD/NAD(P)-binding" evidence="16">
    <location>
        <begin position="6"/>
        <end position="320"/>
    </location>
</feature>
<feature type="binding site" evidence="12">
    <location>
        <position position="305"/>
    </location>
    <ligand>
        <name>NAD(+)</name>
        <dbReference type="ChEBI" id="CHEBI:57540"/>
    </ligand>
</feature>
<dbReference type="GO" id="GO:0006103">
    <property type="term" value="P:2-oxoglutarate metabolic process"/>
    <property type="evidence" value="ECO:0007669"/>
    <property type="project" value="TreeGrafter"/>
</dbReference>
<evidence type="ECO:0000256" key="3">
    <source>
        <dbReference type="ARBA" id="ARBA00016961"/>
    </source>
</evidence>
<dbReference type="InterPro" id="IPR036188">
    <property type="entry name" value="FAD/NAD-bd_sf"/>
</dbReference>
<gene>
    <name evidence="17" type="primary">lpdA</name>
    <name evidence="17" type="ORF">FPL22_15435</name>
</gene>
<feature type="binding site" evidence="12">
    <location>
        <begin position="178"/>
        <end position="185"/>
    </location>
    <ligand>
        <name>NAD(+)</name>
        <dbReference type="ChEBI" id="CHEBI:57540"/>
    </ligand>
</feature>
<evidence type="ECO:0000256" key="11">
    <source>
        <dbReference type="PIRSR" id="PIRSR000350-2"/>
    </source>
</evidence>
<dbReference type="InterPro" id="IPR050151">
    <property type="entry name" value="Class-I_Pyr_Nuc-Dis_Oxidored"/>
</dbReference>
<dbReference type="GO" id="GO:0005737">
    <property type="term" value="C:cytoplasm"/>
    <property type="evidence" value="ECO:0007669"/>
    <property type="project" value="UniProtKB-ARBA"/>
</dbReference>
<comment type="cofactor">
    <cofactor evidence="12 14">
        <name>FAD</name>
        <dbReference type="ChEBI" id="CHEBI:57692"/>
    </cofactor>
    <text evidence="12 14">Binds 1 FAD per subunit.</text>
</comment>
<feature type="active site" description="Proton acceptor" evidence="11">
    <location>
        <position position="437"/>
    </location>
</feature>
<organism evidence="17 18">
    <name type="scientific">Rariglobus hedericola</name>
    <dbReference type="NCBI Taxonomy" id="2597822"/>
    <lineage>
        <taxon>Bacteria</taxon>
        <taxon>Pseudomonadati</taxon>
        <taxon>Verrucomicrobiota</taxon>
        <taxon>Opitutia</taxon>
        <taxon>Opitutales</taxon>
        <taxon>Opitutaceae</taxon>
        <taxon>Rariglobus</taxon>
    </lineage>
</organism>
<dbReference type="OrthoDB" id="9800167at2"/>
<dbReference type="EC" id="1.8.1.4" evidence="2 14"/>
<evidence type="ECO:0000256" key="2">
    <source>
        <dbReference type="ARBA" id="ARBA00012608"/>
    </source>
</evidence>
<evidence type="ECO:0000256" key="1">
    <source>
        <dbReference type="ARBA" id="ARBA00007532"/>
    </source>
</evidence>
<feature type="binding site" evidence="12">
    <location>
        <position position="201"/>
    </location>
    <ligand>
        <name>NAD(+)</name>
        <dbReference type="ChEBI" id="CHEBI:57540"/>
    </ligand>
</feature>
<evidence type="ECO:0000256" key="8">
    <source>
        <dbReference type="ARBA" id="ARBA00023157"/>
    </source>
</evidence>
<protein>
    <recommendedName>
        <fullName evidence="3 14">Dihydrolipoyl dehydrogenase</fullName>
        <ecNumber evidence="2 14">1.8.1.4</ecNumber>
    </recommendedName>
</protein>
<dbReference type="PRINTS" id="PR00411">
    <property type="entry name" value="PNDRDTASEI"/>
</dbReference>
<dbReference type="SUPFAM" id="SSF51905">
    <property type="entry name" value="FAD/NAD(P)-binding domain"/>
    <property type="match status" value="1"/>
</dbReference>
<keyword evidence="12" id="KW-0547">Nucleotide-binding</keyword>
<dbReference type="PIRSF" id="PIRSF000350">
    <property type="entry name" value="Mercury_reductase_MerA"/>
    <property type="match status" value="1"/>
</dbReference>
<evidence type="ECO:0000256" key="7">
    <source>
        <dbReference type="ARBA" id="ARBA00023027"/>
    </source>
</evidence>
<keyword evidence="7 12" id="KW-0520">NAD</keyword>
<keyword evidence="18" id="KW-1185">Reference proteome</keyword>
<keyword evidence="9 14" id="KW-0676">Redox-active center</keyword>
<dbReference type="PANTHER" id="PTHR22912">
    <property type="entry name" value="DISULFIDE OXIDOREDUCTASE"/>
    <property type="match status" value="1"/>
</dbReference>
<evidence type="ECO:0000256" key="10">
    <source>
        <dbReference type="ARBA" id="ARBA00049187"/>
    </source>
</evidence>
<sequence length="459" mass="47897">MSSPSFDLIVIGAGPGGYVCAFRAAQLGLKVALIDKRAELGGTCLNVGCIPSKALLASSEHFLFAQKHASEHGIKIDGVSIDIAAMLKKKDGIVAKMTGGVALLAKARKITVITGEAKFTSANTVAVGDQSLTAKNIVIATGSAPVELPFMKFDGKTVISSTEALTLTEVPKKLVVVGGGAIGLELGSVWARLGSEVTIVEFLPKIAAANDDDIVRNFTRLLQKQGLKIECGAKVTGFSKGILTAEREGKVLEFPADKVLVAVGRRPYADNLDLDKAGVELTDKKRIKVDAHLKTTAAGVWAIGDVIDGPMLAHKAEEDGVAVAEWIAGKHGHVNWDLMPAIIYTEPEVASVGIGEDAAKAKGLAINVGKFNFAANARALANDAGDGYVKIIADAKTDKILGAQILGKNAGELISEIVTHMEYGGSAEDLARTIHAHPTMSEAVKEAAMAVSKSAIHAI</sequence>
<feature type="binding site" evidence="12">
    <location>
        <position position="53"/>
    </location>
    <ligand>
        <name>FAD</name>
        <dbReference type="ChEBI" id="CHEBI:57692"/>
    </ligand>
</feature>
<comment type="caution">
    <text evidence="17">The sequence shown here is derived from an EMBL/GenBank/DDBJ whole genome shotgun (WGS) entry which is preliminary data.</text>
</comment>
<name>A0A556QLH2_9BACT</name>
<dbReference type="Gene3D" id="3.50.50.60">
    <property type="entry name" value="FAD/NAD(P)-binding domain"/>
    <property type="match status" value="2"/>
</dbReference>
<comment type="catalytic activity">
    <reaction evidence="10 14">
        <text>N(6)-[(R)-dihydrolipoyl]-L-lysyl-[protein] + NAD(+) = N(6)-[(R)-lipoyl]-L-lysyl-[protein] + NADH + H(+)</text>
        <dbReference type="Rhea" id="RHEA:15045"/>
        <dbReference type="Rhea" id="RHEA-COMP:10474"/>
        <dbReference type="Rhea" id="RHEA-COMP:10475"/>
        <dbReference type="ChEBI" id="CHEBI:15378"/>
        <dbReference type="ChEBI" id="CHEBI:57540"/>
        <dbReference type="ChEBI" id="CHEBI:57945"/>
        <dbReference type="ChEBI" id="CHEBI:83099"/>
        <dbReference type="ChEBI" id="CHEBI:83100"/>
        <dbReference type="EC" id="1.8.1.4"/>
    </reaction>
</comment>
<dbReference type="InterPro" id="IPR001100">
    <property type="entry name" value="Pyr_nuc-diS_OxRdtase"/>
</dbReference>
<dbReference type="FunFam" id="3.30.390.30:FF:000001">
    <property type="entry name" value="Dihydrolipoyl dehydrogenase"/>
    <property type="match status" value="1"/>
</dbReference>
<dbReference type="InterPro" id="IPR006258">
    <property type="entry name" value="Lipoamide_DH"/>
</dbReference>
<dbReference type="InterPro" id="IPR016156">
    <property type="entry name" value="FAD/NAD-linked_Rdtase_dimer_sf"/>
</dbReference>
<keyword evidence="5 12" id="KW-0274">FAD</keyword>
<evidence type="ECO:0000256" key="6">
    <source>
        <dbReference type="ARBA" id="ARBA00023002"/>
    </source>
</evidence>
<evidence type="ECO:0000259" key="16">
    <source>
        <dbReference type="Pfam" id="PF07992"/>
    </source>
</evidence>
<dbReference type="NCBIfam" id="TIGR01350">
    <property type="entry name" value="lipoamide_DH"/>
    <property type="match status" value="1"/>
</dbReference>
<evidence type="ECO:0000256" key="12">
    <source>
        <dbReference type="PIRSR" id="PIRSR000350-3"/>
    </source>
</evidence>
<evidence type="ECO:0000256" key="9">
    <source>
        <dbReference type="ARBA" id="ARBA00023284"/>
    </source>
</evidence>
<feature type="binding site" evidence="12">
    <location>
        <begin position="141"/>
        <end position="143"/>
    </location>
    <ligand>
        <name>FAD</name>
        <dbReference type="ChEBI" id="CHEBI:57692"/>
    </ligand>
</feature>
<dbReference type="Pfam" id="PF02852">
    <property type="entry name" value="Pyr_redox_dim"/>
    <property type="match status" value="1"/>
</dbReference>
<evidence type="ECO:0000256" key="5">
    <source>
        <dbReference type="ARBA" id="ARBA00022827"/>
    </source>
</evidence>
<dbReference type="PANTHER" id="PTHR22912:SF151">
    <property type="entry name" value="DIHYDROLIPOYL DEHYDROGENASE, MITOCHONDRIAL"/>
    <property type="match status" value="1"/>
</dbReference>
<dbReference type="Gene3D" id="3.30.390.30">
    <property type="match status" value="1"/>
</dbReference>
<evidence type="ECO:0000256" key="4">
    <source>
        <dbReference type="ARBA" id="ARBA00022630"/>
    </source>
</evidence>
<dbReference type="Proteomes" id="UP000315648">
    <property type="component" value="Unassembled WGS sequence"/>
</dbReference>
<dbReference type="FunFam" id="3.50.50.60:FF:000001">
    <property type="entry name" value="Dihydrolipoyl dehydrogenase, mitochondrial"/>
    <property type="match status" value="1"/>
</dbReference>
<reference evidence="17 18" key="1">
    <citation type="submission" date="2019-07" db="EMBL/GenBank/DDBJ databases">
        <title>Description of 53C-WASEF.</title>
        <authorList>
            <person name="Pitt A."/>
            <person name="Hahn M.W."/>
        </authorList>
    </citation>
    <scope>NUCLEOTIDE SEQUENCE [LARGE SCALE GENOMIC DNA]</scope>
    <source>
        <strain evidence="17 18">53C-WASEF</strain>
    </source>
</reference>
<keyword evidence="8" id="KW-1015">Disulfide bond</keyword>
<evidence type="ECO:0000256" key="13">
    <source>
        <dbReference type="PIRSR" id="PIRSR000350-4"/>
    </source>
</evidence>
<comment type="miscellaneous">
    <text evidence="14">The active site is a redox-active disulfide bond.</text>
</comment>
<evidence type="ECO:0000256" key="14">
    <source>
        <dbReference type="RuleBase" id="RU003692"/>
    </source>
</evidence>
<keyword evidence="6 14" id="KW-0560">Oxidoreductase</keyword>
<dbReference type="AlphaFoldDB" id="A0A556QLH2"/>
<comment type="similarity">
    <text evidence="1 14">Belongs to the class-I pyridine nucleotide-disulfide oxidoreductase family.</text>
</comment>
<dbReference type="EMBL" id="VMBG01000002">
    <property type="protein sequence ID" value="TSJ77478.1"/>
    <property type="molecule type" value="Genomic_DNA"/>
</dbReference>
<dbReference type="InterPro" id="IPR004099">
    <property type="entry name" value="Pyr_nucl-diS_OxRdtase_dimer"/>
</dbReference>
<dbReference type="PROSITE" id="PS00076">
    <property type="entry name" value="PYRIDINE_REDOX_1"/>
    <property type="match status" value="1"/>
</dbReference>
<dbReference type="PRINTS" id="PR00368">
    <property type="entry name" value="FADPNR"/>
</dbReference>
<proteinExistence type="inferred from homology"/>
<evidence type="ECO:0000259" key="15">
    <source>
        <dbReference type="Pfam" id="PF02852"/>
    </source>
</evidence>
<feature type="binding site" evidence="12">
    <location>
        <begin position="311"/>
        <end position="314"/>
    </location>
    <ligand>
        <name>FAD</name>
        <dbReference type="ChEBI" id="CHEBI:57692"/>
    </ligand>
</feature>
<feature type="binding site" evidence="12">
    <location>
        <position position="264"/>
    </location>
    <ligand>
        <name>NAD(+)</name>
        <dbReference type="ChEBI" id="CHEBI:57540"/>
    </ligand>
</feature>
<evidence type="ECO:0000313" key="18">
    <source>
        <dbReference type="Proteomes" id="UP000315648"/>
    </source>
</evidence>
<dbReference type="GO" id="GO:0050660">
    <property type="term" value="F:flavin adenine dinucleotide binding"/>
    <property type="evidence" value="ECO:0007669"/>
    <property type="project" value="InterPro"/>
</dbReference>
<dbReference type="InterPro" id="IPR023753">
    <property type="entry name" value="FAD/NAD-binding_dom"/>
</dbReference>
<accession>A0A556QLH2</accession>
<dbReference type="GO" id="GO:0004148">
    <property type="term" value="F:dihydrolipoyl dehydrogenase (NADH) activity"/>
    <property type="evidence" value="ECO:0007669"/>
    <property type="project" value="UniProtKB-EC"/>
</dbReference>
<evidence type="ECO:0000313" key="17">
    <source>
        <dbReference type="EMBL" id="TSJ77478.1"/>
    </source>
</evidence>
<dbReference type="InterPro" id="IPR012999">
    <property type="entry name" value="Pyr_OxRdtase_I_AS"/>
</dbReference>
<keyword evidence="4 14" id="KW-0285">Flavoprotein</keyword>
<dbReference type="SUPFAM" id="SSF55424">
    <property type="entry name" value="FAD/NAD-linked reductases, dimerisation (C-terminal) domain"/>
    <property type="match status" value="1"/>
</dbReference>
<feature type="disulfide bond" description="Redox-active" evidence="13">
    <location>
        <begin position="44"/>
        <end position="49"/>
    </location>
</feature>